<dbReference type="KEGG" id="msho:MSHO_15240"/>
<dbReference type="AlphaFoldDB" id="A0A7I7L9Q5"/>
<accession>A0A7I7L9Q5</accession>
<keyword evidence="2" id="KW-1185">Reference proteome</keyword>
<reference evidence="1 2" key="1">
    <citation type="journal article" date="2019" name="Emerg. Microbes Infect.">
        <title>Comprehensive subspecies identification of 175 nontuberculous mycobacteria species based on 7547 genomic profiles.</title>
        <authorList>
            <person name="Matsumoto Y."/>
            <person name="Kinjo T."/>
            <person name="Motooka D."/>
            <person name="Nabeya D."/>
            <person name="Jung N."/>
            <person name="Uechi K."/>
            <person name="Horii T."/>
            <person name="Iida T."/>
            <person name="Fujita J."/>
            <person name="Nakamura S."/>
        </authorList>
    </citation>
    <scope>NUCLEOTIDE SEQUENCE [LARGE SCALE GENOMIC DNA]</scope>
    <source>
        <strain evidence="1 2">JCM 12657</strain>
    </source>
</reference>
<name>A0A7I7L9Q5_9MYCO</name>
<dbReference type="EMBL" id="AP022572">
    <property type="protein sequence ID" value="BBX56179.1"/>
    <property type="molecule type" value="Genomic_DNA"/>
</dbReference>
<organism evidence="1 2">
    <name type="scientific">Mycobacterium shottsii</name>
    <dbReference type="NCBI Taxonomy" id="133549"/>
    <lineage>
        <taxon>Bacteria</taxon>
        <taxon>Bacillati</taxon>
        <taxon>Actinomycetota</taxon>
        <taxon>Actinomycetes</taxon>
        <taxon>Mycobacteriales</taxon>
        <taxon>Mycobacteriaceae</taxon>
        <taxon>Mycobacterium</taxon>
        <taxon>Mycobacterium ulcerans group</taxon>
    </lineage>
</organism>
<proteinExistence type="predicted"/>
<dbReference type="Proteomes" id="UP000467164">
    <property type="component" value="Chromosome"/>
</dbReference>
<evidence type="ECO:0000313" key="1">
    <source>
        <dbReference type="EMBL" id="BBX56179.1"/>
    </source>
</evidence>
<protein>
    <submittedName>
        <fullName evidence="1">Uncharacterized protein</fullName>
    </submittedName>
</protein>
<gene>
    <name evidence="1" type="ORF">MSHO_15240</name>
</gene>
<sequence>MLVGLLLQSRRLASAGRPRRRRGLVANGAARYTPEFLFVDLIDPCVVGNLVAPAEPLV</sequence>
<evidence type="ECO:0000313" key="2">
    <source>
        <dbReference type="Proteomes" id="UP000467164"/>
    </source>
</evidence>